<dbReference type="OrthoDB" id="10034726at2759"/>
<evidence type="ECO:0000259" key="7">
    <source>
        <dbReference type="PROSITE" id="PS50262"/>
    </source>
</evidence>
<protein>
    <recommendedName>
        <fullName evidence="7">G-protein coupled receptors family 1 profile domain-containing protein</fullName>
    </recommendedName>
</protein>
<sequence length="201" mass="22932">MIVAAWLWGIMLGVAAVSGLSKAVYGQKKLQCGPMYPYFNIPKDSILFFANFTINLVLPIVIMGITYRKIFTILHESAIFRRNSASSTEDIFSDDKRVIITLILVLGVFIVCWLPYVVYIFLALMLEDKNDIPSYINPLAYCSGFTNSICNPVIYAFRFKDFRKGYKHILQRSSCMSARDLRMIELQESRRPSQNLICVGT</sequence>
<dbReference type="CDD" id="cd00637">
    <property type="entry name" value="7tm_classA_rhodopsin-like"/>
    <property type="match status" value="1"/>
</dbReference>
<feature type="transmembrane region" description="Helical" evidence="5">
    <location>
        <begin position="138"/>
        <end position="157"/>
    </location>
</feature>
<evidence type="ECO:0000313" key="8">
    <source>
        <dbReference type="EMBL" id="CAG2197796.1"/>
    </source>
</evidence>
<feature type="chain" id="PRO_5035869002" description="G-protein coupled receptors family 1 profile domain-containing protein" evidence="6">
    <location>
        <begin position="17"/>
        <end position="201"/>
    </location>
</feature>
<comment type="subcellular location">
    <subcellularLocation>
        <location evidence="1">Membrane</location>
    </subcellularLocation>
</comment>
<dbReference type="SUPFAM" id="SSF81321">
    <property type="entry name" value="Family A G protein-coupled receptor-like"/>
    <property type="match status" value="1"/>
</dbReference>
<keyword evidence="4 5" id="KW-0472">Membrane</keyword>
<feature type="signal peptide" evidence="6">
    <location>
        <begin position="1"/>
        <end position="16"/>
    </location>
</feature>
<evidence type="ECO:0000256" key="3">
    <source>
        <dbReference type="ARBA" id="ARBA00022989"/>
    </source>
</evidence>
<organism evidence="8 9">
    <name type="scientific">Mytilus edulis</name>
    <name type="common">Blue mussel</name>
    <dbReference type="NCBI Taxonomy" id="6550"/>
    <lineage>
        <taxon>Eukaryota</taxon>
        <taxon>Metazoa</taxon>
        <taxon>Spiralia</taxon>
        <taxon>Lophotrochozoa</taxon>
        <taxon>Mollusca</taxon>
        <taxon>Bivalvia</taxon>
        <taxon>Autobranchia</taxon>
        <taxon>Pteriomorphia</taxon>
        <taxon>Mytilida</taxon>
        <taxon>Mytiloidea</taxon>
        <taxon>Mytilidae</taxon>
        <taxon>Mytilinae</taxon>
        <taxon>Mytilus</taxon>
    </lineage>
</organism>
<dbReference type="PROSITE" id="PS50262">
    <property type="entry name" value="G_PROTEIN_RECEP_F1_2"/>
    <property type="match status" value="1"/>
</dbReference>
<name>A0A8S3QMJ5_MYTED</name>
<comment type="caution">
    <text evidence="8">The sequence shown here is derived from an EMBL/GenBank/DDBJ whole genome shotgun (WGS) entry which is preliminary data.</text>
</comment>
<evidence type="ECO:0000256" key="2">
    <source>
        <dbReference type="ARBA" id="ARBA00022692"/>
    </source>
</evidence>
<evidence type="ECO:0000256" key="5">
    <source>
        <dbReference type="SAM" id="Phobius"/>
    </source>
</evidence>
<reference evidence="8" key="1">
    <citation type="submission" date="2021-03" db="EMBL/GenBank/DDBJ databases">
        <authorList>
            <person name="Bekaert M."/>
        </authorList>
    </citation>
    <scope>NUCLEOTIDE SEQUENCE</scope>
</reference>
<dbReference type="PANTHER" id="PTHR45698">
    <property type="entry name" value="TRACE AMINE-ASSOCIATED RECEPTOR 19N-RELATED"/>
    <property type="match status" value="1"/>
</dbReference>
<evidence type="ECO:0000256" key="6">
    <source>
        <dbReference type="SAM" id="SignalP"/>
    </source>
</evidence>
<accession>A0A8S3QMJ5</accession>
<dbReference type="EMBL" id="CAJPWZ010000654">
    <property type="protein sequence ID" value="CAG2197796.1"/>
    <property type="molecule type" value="Genomic_DNA"/>
</dbReference>
<keyword evidence="3 5" id="KW-1133">Transmembrane helix</keyword>
<dbReference type="AlphaFoldDB" id="A0A8S3QMJ5"/>
<keyword evidence="9" id="KW-1185">Reference proteome</keyword>
<evidence type="ECO:0000256" key="4">
    <source>
        <dbReference type="ARBA" id="ARBA00023136"/>
    </source>
</evidence>
<feature type="transmembrane region" description="Helical" evidence="5">
    <location>
        <begin position="98"/>
        <end position="126"/>
    </location>
</feature>
<dbReference type="PRINTS" id="PR00237">
    <property type="entry name" value="GPCRRHODOPSN"/>
</dbReference>
<dbReference type="GO" id="GO:0016020">
    <property type="term" value="C:membrane"/>
    <property type="evidence" value="ECO:0007669"/>
    <property type="project" value="UniProtKB-SubCell"/>
</dbReference>
<keyword evidence="6" id="KW-0732">Signal</keyword>
<feature type="domain" description="G-protein coupled receptors family 1 profile" evidence="7">
    <location>
        <begin position="1"/>
        <end position="155"/>
    </location>
</feature>
<dbReference type="Pfam" id="PF00001">
    <property type="entry name" value="7tm_1"/>
    <property type="match status" value="1"/>
</dbReference>
<evidence type="ECO:0000313" key="9">
    <source>
        <dbReference type="Proteomes" id="UP000683360"/>
    </source>
</evidence>
<evidence type="ECO:0000256" key="1">
    <source>
        <dbReference type="ARBA" id="ARBA00004370"/>
    </source>
</evidence>
<dbReference type="Proteomes" id="UP000683360">
    <property type="component" value="Unassembled WGS sequence"/>
</dbReference>
<dbReference type="PANTHER" id="PTHR45698:SF1">
    <property type="entry name" value="TRACE AMINE-ASSOCIATED RECEPTOR 13C-LIKE"/>
    <property type="match status" value="1"/>
</dbReference>
<proteinExistence type="predicted"/>
<feature type="transmembrane region" description="Helical" evidence="5">
    <location>
        <begin position="46"/>
        <end position="67"/>
    </location>
</feature>
<dbReference type="InterPro" id="IPR017452">
    <property type="entry name" value="GPCR_Rhodpsn_7TM"/>
</dbReference>
<dbReference type="InterPro" id="IPR000276">
    <property type="entry name" value="GPCR_Rhodpsn"/>
</dbReference>
<gene>
    <name evidence="8" type="ORF">MEDL_12553</name>
</gene>
<dbReference type="Gene3D" id="1.20.1070.10">
    <property type="entry name" value="Rhodopsin 7-helix transmembrane proteins"/>
    <property type="match status" value="1"/>
</dbReference>
<keyword evidence="2 5" id="KW-0812">Transmembrane</keyword>
<dbReference type="GO" id="GO:0004930">
    <property type="term" value="F:G protein-coupled receptor activity"/>
    <property type="evidence" value="ECO:0007669"/>
    <property type="project" value="InterPro"/>
</dbReference>